<accession>A0A448WDR1</accession>
<feature type="compositionally biased region" description="Acidic residues" evidence="1">
    <location>
        <begin position="155"/>
        <end position="183"/>
    </location>
</feature>
<comment type="caution">
    <text evidence="2">The sequence shown here is derived from an EMBL/GenBank/DDBJ whole genome shotgun (WGS) entry which is preliminary data.</text>
</comment>
<organism evidence="2 3">
    <name type="scientific">Protopolystoma xenopodis</name>
    <dbReference type="NCBI Taxonomy" id="117903"/>
    <lineage>
        <taxon>Eukaryota</taxon>
        <taxon>Metazoa</taxon>
        <taxon>Spiralia</taxon>
        <taxon>Lophotrochozoa</taxon>
        <taxon>Platyhelminthes</taxon>
        <taxon>Monogenea</taxon>
        <taxon>Polyopisthocotylea</taxon>
        <taxon>Polystomatidea</taxon>
        <taxon>Polystomatidae</taxon>
        <taxon>Protopolystoma</taxon>
    </lineage>
</organism>
<gene>
    <name evidence="2" type="ORF">PXEA_LOCUS2731</name>
</gene>
<feature type="region of interest" description="Disordered" evidence="1">
    <location>
        <begin position="136"/>
        <end position="188"/>
    </location>
</feature>
<feature type="compositionally biased region" description="Basic residues" evidence="1">
    <location>
        <begin position="292"/>
        <end position="302"/>
    </location>
</feature>
<sequence>MIRVVELSFLTQLISDCCGRILPSSYVTGSRSVIPPIGDPRSLLTLPSCCAIGPRLLLMPGQFPPGDSGCHTGQAAAIKRLCPGTGGPPNCHAAARLHCCHAGKMEPTVANAPVGNLTGCALSNCYPVGGRSLQKAWSAGRRGKRQETVVNSGTEPDEENGEEGEDDDDEEEEDGAENGDEADASGSALDDHANQVNRCAFCPACIGLAAMAGGAPAGRLSSLSSGVAVDSSLDGGTAEDAAEELAAVWAAAASVPGARGCSSAKAPGGVAVATVIGPSHRQPQKQLQTACKRTRRRDRRGKQWSQDKQEFVTVRHGEEEDGDDEDEGDAEEDEVDGEEDEEEEDEEYGDEDEDTVVDTEGIQANLVHLHGDTAALRHRPVVRTRSVGPDLESFLIECIRPGNADMALNTANQRWSPHDAKGNFRRSSG</sequence>
<dbReference type="AlphaFoldDB" id="A0A448WDR1"/>
<evidence type="ECO:0000313" key="3">
    <source>
        <dbReference type="Proteomes" id="UP000784294"/>
    </source>
</evidence>
<evidence type="ECO:0000313" key="2">
    <source>
        <dbReference type="EMBL" id="VEL09291.1"/>
    </source>
</evidence>
<name>A0A448WDR1_9PLAT</name>
<dbReference type="EMBL" id="CAAALY010005963">
    <property type="protein sequence ID" value="VEL09291.1"/>
    <property type="molecule type" value="Genomic_DNA"/>
</dbReference>
<evidence type="ECO:0000256" key="1">
    <source>
        <dbReference type="SAM" id="MobiDB-lite"/>
    </source>
</evidence>
<dbReference type="Proteomes" id="UP000784294">
    <property type="component" value="Unassembled WGS sequence"/>
</dbReference>
<feature type="compositionally biased region" description="Acidic residues" evidence="1">
    <location>
        <begin position="319"/>
        <end position="355"/>
    </location>
</feature>
<reference evidence="2" key="1">
    <citation type="submission" date="2018-11" db="EMBL/GenBank/DDBJ databases">
        <authorList>
            <consortium name="Pathogen Informatics"/>
        </authorList>
    </citation>
    <scope>NUCLEOTIDE SEQUENCE</scope>
</reference>
<proteinExistence type="predicted"/>
<keyword evidence="3" id="KW-1185">Reference proteome</keyword>
<protein>
    <submittedName>
        <fullName evidence="2">Uncharacterized protein</fullName>
    </submittedName>
</protein>
<feature type="region of interest" description="Disordered" evidence="1">
    <location>
        <begin position="275"/>
        <end position="355"/>
    </location>
</feature>
<feature type="compositionally biased region" description="Basic and acidic residues" evidence="1">
    <location>
        <begin position="305"/>
        <end position="318"/>
    </location>
</feature>